<evidence type="ECO:0000259" key="1">
    <source>
        <dbReference type="Pfam" id="PF10543"/>
    </source>
</evidence>
<organism evidence="2 3">
    <name type="scientific">Arcobacter porcinus</name>
    <dbReference type="NCBI Taxonomy" id="1935204"/>
    <lineage>
        <taxon>Bacteria</taxon>
        <taxon>Pseudomonadati</taxon>
        <taxon>Campylobacterota</taxon>
        <taxon>Epsilonproteobacteria</taxon>
        <taxon>Campylobacterales</taxon>
        <taxon>Arcobacteraceae</taxon>
        <taxon>Arcobacter</taxon>
    </lineage>
</organism>
<reference evidence="2 3" key="2">
    <citation type="submission" date="2019-09" db="EMBL/GenBank/DDBJ databases">
        <title>Taxonomic note: a critical rebuttal of the proposed division of the genus Arcobacter into six genera, emended descriptions of Arcobacter anaerophilus and the genus Arcobacter, and an assessment of genus-level boundaries for Epsilonproteobacteria using in silico genomic comparator tools.</title>
        <authorList>
            <person name="On S.L.W."/>
            <person name="Miller W.G."/>
            <person name="Biggs P."/>
            <person name="Cornelius A."/>
            <person name="Vandamme P."/>
        </authorList>
    </citation>
    <scope>NUCLEOTIDE SEQUENCE [LARGE SCALE GENOMIC DNA]</scope>
    <source>
        <strain evidence="2 3">CCUG 56899</strain>
    </source>
</reference>
<evidence type="ECO:0000313" key="3">
    <source>
        <dbReference type="Proteomes" id="UP000322644"/>
    </source>
</evidence>
<name>A0A5C2HD16_9BACT</name>
<proteinExistence type="predicted"/>
<dbReference type="InterPro" id="IPR018873">
    <property type="entry name" value="KilA-N_DNA-bd_domain"/>
</dbReference>
<dbReference type="AlphaFoldDB" id="A0A5C2HD16"/>
<gene>
    <name evidence="2" type="ORF">APORC_1087</name>
</gene>
<dbReference type="Proteomes" id="UP000322644">
    <property type="component" value="Chromosome"/>
</dbReference>
<feature type="domain" description="KilA-N DNA-binding" evidence="1">
    <location>
        <begin position="14"/>
        <end position="97"/>
    </location>
</feature>
<reference evidence="2 3" key="1">
    <citation type="submission" date="2019-09" db="EMBL/GenBank/DDBJ databases">
        <title>Complete genome sequencing of four Arcobacter species reveals a diverse suite of mobile elements.</title>
        <authorList>
            <person name="Miller W.G."/>
            <person name="Yee E."/>
            <person name="Bono J.L."/>
        </authorList>
    </citation>
    <scope>NUCLEOTIDE SEQUENCE [LARGE SCALE GENOMIC DNA]</scope>
    <source>
        <strain evidence="2 3">CCUG 56899</strain>
    </source>
</reference>
<dbReference type="KEGG" id="apoc:APORC_1087"/>
<dbReference type="RefSeq" id="WP_066386472.1">
    <property type="nucleotide sequence ID" value="NZ_CP036246.2"/>
</dbReference>
<protein>
    <submittedName>
        <fullName evidence="2">ORF6N domain-containing protein</fullName>
    </submittedName>
</protein>
<dbReference type="Pfam" id="PF10543">
    <property type="entry name" value="ORF6N"/>
    <property type="match status" value="1"/>
</dbReference>
<sequence length="275" mass="32681">MQDLIINENIIKDKIYTIRNMQVMLDRDLAELYCVETKRINEAVKNNKDKFMDDFYFELNDLEFEYLRSKISTTSFVKTRTNPKVFTEQGIYMLATILKSKVASQVTINLIKTFANMRKLISQNIALFERFERIENRLTVQDKNFNILFKALENKNNIPVQNIFYDGQIYDAYSFVNDLLKLVKEEVILIDNYIDDTVFTLFSKYPNINFIIYTNNISKQLKLDFEKYSKQYKNISLKTFKSSHDRFLIIDKKEIYHLGASLKDLGKKWFLKESA</sequence>
<evidence type="ECO:0000313" key="2">
    <source>
        <dbReference type="EMBL" id="QEP40687.1"/>
    </source>
</evidence>
<accession>A0A5C2HD16</accession>
<dbReference type="EMBL" id="CP036246">
    <property type="protein sequence ID" value="QEP40687.1"/>
    <property type="molecule type" value="Genomic_DNA"/>
</dbReference>